<dbReference type="InterPro" id="IPR015917">
    <property type="entry name" value="Pept_C14A"/>
</dbReference>
<dbReference type="SMART" id="SM00115">
    <property type="entry name" value="CASc"/>
    <property type="match status" value="1"/>
</dbReference>
<keyword evidence="7" id="KW-0812">Transmembrane</keyword>
<organism evidence="10 11">
    <name type="scientific">Acanthaster planci</name>
    <name type="common">Crown-of-thorns starfish</name>
    <dbReference type="NCBI Taxonomy" id="133434"/>
    <lineage>
        <taxon>Eukaryota</taxon>
        <taxon>Metazoa</taxon>
        <taxon>Echinodermata</taxon>
        <taxon>Eleutherozoa</taxon>
        <taxon>Asterozoa</taxon>
        <taxon>Asteroidea</taxon>
        <taxon>Valvatacea</taxon>
        <taxon>Valvatida</taxon>
        <taxon>Acanthasteridae</taxon>
        <taxon>Acanthaster</taxon>
    </lineage>
</organism>
<dbReference type="OMA" id="DHESKEW"/>
<feature type="transmembrane region" description="Helical" evidence="7">
    <location>
        <begin position="243"/>
        <end position="260"/>
    </location>
</feature>
<feature type="transmembrane region" description="Helical" evidence="7">
    <location>
        <begin position="295"/>
        <end position="311"/>
    </location>
</feature>
<accession>A0A8B7Y6F7</accession>
<dbReference type="PROSITE" id="PS50207">
    <property type="entry name" value="CASPASE_P10"/>
    <property type="match status" value="1"/>
</dbReference>
<evidence type="ECO:0000256" key="3">
    <source>
        <dbReference type="ARBA" id="ARBA00022703"/>
    </source>
</evidence>
<reference evidence="11" key="1">
    <citation type="submission" date="2025-08" db="UniProtKB">
        <authorList>
            <consortium name="RefSeq"/>
        </authorList>
    </citation>
    <scope>IDENTIFICATION</scope>
</reference>
<keyword evidence="4" id="KW-0378">Hydrolase</keyword>
<evidence type="ECO:0000256" key="4">
    <source>
        <dbReference type="ARBA" id="ARBA00022801"/>
    </source>
</evidence>
<evidence type="ECO:0000256" key="7">
    <source>
        <dbReference type="SAM" id="Phobius"/>
    </source>
</evidence>
<sequence>MIDPPCTKLMNSVSYTLYMWIIMAGLLLGPVLGLRGKSHTIENLVTEYLRDEGQLQIEGRTIVYKATVREFAFPVVYDATATDTATGITAITSESESFDDPQDAYHKAVANLLAILRQRGLMKNMNSKNKQESVETSEPKTEQPGQRQKDQEKPANDKTPGGGSNGERETKSPVPDPGITGSRKDEANSEMNLTSEEGSVSQPEEKSDEVQSGKSDEHSERETETGTVDEEGHLNGTGSARDLLQTIITVIIMVAALEWLEFPPWIVVSIGSIGVLLVGSTCYGLLGLNVFKDGFVSLLAFVAVEMIQAGLKRLVNMWNRVAPFALNQTKSPGIPNQFLRTAGLLFEVKPDNLGLYTDHKMKAAAVFDTRKTYKLWSKCKGLAFILNNRNFPQSHLQRKGSEIDVENVKHLFTELGYEIISYDDLTGQEITRRFKDYASSFNKKGAEYDSAVVVLMSHGDEGLIYGIDLAVVRLKALQRELEADNCPGLKDKPKLYFVQACNGKLTTALPVVKDGPNASSVDQGPIQHYHEIPQVQPDNIDDRYLRDLADVHIAYCTTEGYYSLRSETIGSFFIQALCEVFFANAHRDNLDTLMNMVTDRVNDMRGKLFDPATKRWILVNQTPQCKKTLRKALYFFPKYFKNE</sequence>
<evidence type="ECO:0000313" key="11">
    <source>
        <dbReference type="RefSeq" id="XP_022088794.1"/>
    </source>
</evidence>
<keyword evidence="7" id="KW-1133">Transmembrane helix</keyword>
<evidence type="ECO:0000256" key="2">
    <source>
        <dbReference type="ARBA" id="ARBA00022670"/>
    </source>
</evidence>
<evidence type="ECO:0000256" key="5">
    <source>
        <dbReference type="RuleBase" id="RU003971"/>
    </source>
</evidence>
<dbReference type="InterPro" id="IPR011600">
    <property type="entry name" value="Pept_C14_caspase"/>
</dbReference>
<dbReference type="GO" id="GO:0004197">
    <property type="term" value="F:cysteine-type endopeptidase activity"/>
    <property type="evidence" value="ECO:0007669"/>
    <property type="project" value="InterPro"/>
</dbReference>
<dbReference type="GO" id="GO:0006915">
    <property type="term" value="P:apoptotic process"/>
    <property type="evidence" value="ECO:0007669"/>
    <property type="project" value="UniProtKB-KW"/>
</dbReference>
<evidence type="ECO:0000259" key="8">
    <source>
        <dbReference type="PROSITE" id="PS50207"/>
    </source>
</evidence>
<gene>
    <name evidence="11" type="primary">LOC110978261</name>
</gene>
<keyword evidence="2" id="KW-0645">Protease</keyword>
<dbReference type="RefSeq" id="XP_022088794.1">
    <property type="nucleotide sequence ID" value="XM_022233102.1"/>
</dbReference>
<name>A0A8B7Y6F7_ACAPL</name>
<proteinExistence type="inferred from homology"/>
<dbReference type="PANTHER" id="PTHR47901">
    <property type="entry name" value="CASPASE RECRUITMENT DOMAIN-CONTAINING PROTEIN 18"/>
    <property type="match status" value="1"/>
</dbReference>
<feature type="transmembrane region" description="Helical" evidence="7">
    <location>
        <begin position="17"/>
        <end position="34"/>
    </location>
</feature>
<dbReference type="KEGG" id="aplc:110978261"/>
<feature type="compositionally biased region" description="Basic and acidic residues" evidence="6">
    <location>
        <begin position="129"/>
        <end position="156"/>
    </location>
</feature>
<feature type="domain" description="Caspase family p20" evidence="9">
    <location>
        <begin position="379"/>
        <end position="505"/>
    </location>
</feature>
<dbReference type="InterPro" id="IPR001309">
    <property type="entry name" value="Pept_C14_p20"/>
</dbReference>
<feature type="transmembrane region" description="Helical" evidence="7">
    <location>
        <begin position="266"/>
        <end position="288"/>
    </location>
</feature>
<dbReference type="InterPro" id="IPR002138">
    <property type="entry name" value="Pept_C14_p10"/>
</dbReference>
<dbReference type="GeneID" id="110978261"/>
<dbReference type="PROSITE" id="PS50208">
    <property type="entry name" value="CASPASE_P20"/>
    <property type="match status" value="1"/>
</dbReference>
<evidence type="ECO:0000313" key="10">
    <source>
        <dbReference type="Proteomes" id="UP000694845"/>
    </source>
</evidence>
<keyword evidence="3" id="KW-0053">Apoptosis</keyword>
<feature type="region of interest" description="Disordered" evidence="6">
    <location>
        <begin position="123"/>
        <end position="236"/>
    </location>
</feature>
<dbReference type="OrthoDB" id="6044770at2759"/>
<dbReference type="CDD" id="cd00032">
    <property type="entry name" value="CASc"/>
    <property type="match status" value="1"/>
</dbReference>
<feature type="compositionally biased region" description="Basic and acidic residues" evidence="6">
    <location>
        <begin position="203"/>
        <end position="224"/>
    </location>
</feature>
<dbReference type="InterPro" id="IPR029030">
    <property type="entry name" value="Caspase-like_dom_sf"/>
</dbReference>
<dbReference type="Proteomes" id="UP000694845">
    <property type="component" value="Unplaced"/>
</dbReference>
<protein>
    <submittedName>
        <fullName evidence="11">Uncharacterized protein LOC110978261 isoform X1</fullName>
    </submittedName>
</protein>
<dbReference type="Gene3D" id="3.40.50.1460">
    <property type="match status" value="1"/>
</dbReference>
<dbReference type="SUPFAM" id="SSF52129">
    <property type="entry name" value="Caspase-like"/>
    <property type="match status" value="1"/>
</dbReference>
<keyword evidence="7" id="KW-0472">Membrane</keyword>
<evidence type="ECO:0000256" key="1">
    <source>
        <dbReference type="ARBA" id="ARBA00010134"/>
    </source>
</evidence>
<dbReference type="AlphaFoldDB" id="A0A8B7Y6F7"/>
<comment type="similarity">
    <text evidence="1 5">Belongs to the peptidase C14A family.</text>
</comment>
<dbReference type="GO" id="GO:0006508">
    <property type="term" value="P:proteolysis"/>
    <property type="evidence" value="ECO:0007669"/>
    <property type="project" value="UniProtKB-KW"/>
</dbReference>
<evidence type="ECO:0000259" key="9">
    <source>
        <dbReference type="PROSITE" id="PS50208"/>
    </source>
</evidence>
<dbReference type="PRINTS" id="PR00376">
    <property type="entry name" value="IL1BCENZYME"/>
</dbReference>
<dbReference type="Pfam" id="PF00656">
    <property type="entry name" value="Peptidase_C14"/>
    <property type="match status" value="1"/>
</dbReference>
<dbReference type="InterPro" id="IPR002398">
    <property type="entry name" value="Pept_C14"/>
</dbReference>
<dbReference type="PANTHER" id="PTHR47901:SF8">
    <property type="entry name" value="CASPASE-3"/>
    <property type="match status" value="1"/>
</dbReference>
<keyword evidence="10" id="KW-1185">Reference proteome</keyword>
<evidence type="ECO:0000256" key="6">
    <source>
        <dbReference type="SAM" id="MobiDB-lite"/>
    </source>
</evidence>
<feature type="compositionally biased region" description="Polar residues" evidence="6">
    <location>
        <begin position="189"/>
        <end position="202"/>
    </location>
</feature>
<feature type="domain" description="Caspase family p10" evidence="8">
    <location>
        <begin position="549"/>
        <end position="637"/>
    </location>
</feature>